<evidence type="ECO:0000313" key="1">
    <source>
        <dbReference type="EMBL" id="PON72852.1"/>
    </source>
</evidence>
<dbReference type="Proteomes" id="UP000237105">
    <property type="component" value="Unassembled WGS sequence"/>
</dbReference>
<organism evidence="1 2">
    <name type="scientific">Parasponia andersonii</name>
    <name type="common">Sponia andersonii</name>
    <dbReference type="NCBI Taxonomy" id="3476"/>
    <lineage>
        <taxon>Eukaryota</taxon>
        <taxon>Viridiplantae</taxon>
        <taxon>Streptophyta</taxon>
        <taxon>Embryophyta</taxon>
        <taxon>Tracheophyta</taxon>
        <taxon>Spermatophyta</taxon>
        <taxon>Magnoliopsida</taxon>
        <taxon>eudicotyledons</taxon>
        <taxon>Gunneridae</taxon>
        <taxon>Pentapetalae</taxon>
        <taxon>rosids</taxon>
        <taxon>fabids</taxon>
        <taxon>Rosales</taxon>
        <taxon>Cannabaceae</taxon>
        <taxon>Parasponia</taxon>
    </lineage>
</organism>
<dbReference type="EMBL" id="JXTB01000037">
    <property type="protein sequence ID" value="PON72852.1"/>
    <property type="molecule type" value="Genomic_DNA"/>
</dbReference>
<comment type="caution">
    <text evidence="1">The sequence shown here is derived from an EMBL/GenBank/DDBJ whole genome shotgun (WGS) entry which is preliminary data.</text>
</comment>
<sequence>MHAWHTTFRHDRGLAHAQDVHMPVSRVEHRVLKLGLARAWHNILLGHAKHDMRHERTYLSQPAWPI</sequence>
<keyword evidence="2" id="KW-1185">Reference proteome</keyword>
<protein>
    <submittedName>
        <fullName evidence="1">Uncharacterized protein</fullName>
    </submittedName>
</protein>
<evidence type="ECO:0000313" key="2">
    <source>
        <dbReference type="Proteomes" id="UP000237105"/>
    </source>
</evidence>
<reference evidence="2" key="1">
    <citation type="submission" date="2016-06" db="EMBL/GenBank/DDBJ databases">
        <title>Parallel loss of symbiosis genes in relatives of nitrogen-fixing non-legume Parasponia.</title>
        <authorList>
            <person name="Van Velzen R."/>
            <person name="Holmer R."/>
            <person name="Bu F."/>
            <person name="Rutten L."/>
            <person name="Van Zeijl A."/>
            <person name="Liu W."/>
            <person name="Santuari L."/>
            <person name="Cao Q."/>
            <person name="Sharma T."/>
            <person name="Shen D."/>
            <person name="Roswanjaya Y."/>
            <person name="Wardhani T."/>
            <person name="Kalhor M.S."/>
            <person name="Jansen J."/>
            <person name="Van den Hoogen J."/>
            <person name="Gungor B."/>
            <person name="Hartog M."/>
            <person name="Hontelez J."/>
            <person name="Verver J."/>
            <person name="Yang W.-C."/>
            <person name="Schijlen E."/>
            <person name="Repin R."/>
            <person name="Schilthuizen M."/>
            <person name="Schranz E."/>
            <person name="Heidstra R."/>
            <person name="Miyata K."/>
            <person name="Fedorova E."/>
            <person name="Kohlen W."/>
            <person name="Bisseling T."/>
            <person name="Smit S."/>
            <person name="Geurts R."/>
        </authorList>
    </citation>
    <scope>NUCLEOTIDE SEQUENCE [LARGE SCALE GENOMIC DNA]</scope>
    <source>
        <strain evidence="2">cv. WU1-14</strain>
    </source>
</reference>
<accession>A0A2P5DHQ5</accession>
<dbReference type="OrthoDB" id="10359731at2759"/>
<proteinExistence type="predicted"/>
<gene>
    <name evidence="1" type="ORF">PanWU01x14_063210</name>
</gene>
<dbReference type="AlphaFoldDB" id="A0A2P5DHQ5"/>
<name>A0A2P5DHQ5_PARAD</name>